<evidence type="ECO:0000313" key="6">
    <source>
        <dbReference type="EMBL" id="AGY59719.1"/>
    </source>
</evidence>
<evidence type="ECO:0000256" key="1">
    <source>
        <dbReference type="ARBA" id="ARBA00004776"/>
    </source>
</evidence>
<dbReference type="GO" id="GO:0016757">
    <property type="term" value="F:glycosyltransferase activity"/>
    <property type="evidence" value="ECO:0007669"/>
    <property type="project" value="UniProtKB-KW"/>
</dbReference>
<dbReference type="RefSeq" id="WP_023175019.1">
    <property type="nucleotide sequence ID" value="NC_022600.1"/>
</dbReference>
<dbReference type="InterPro" id="IPR001173">
    <property type="entry name" value="Glyco_trans_2-like"/>
</dbReference>
<dbReference type="Gene3D" id="3.90.550.10">
    <property type="entry name" value="Spore Coat Polysaccharide Biosynthesis Protein SpsA, Chain A"/>
    <property type="match status" value="1"/>
</dbReference>
<evidence type="ECO:0000256" key="3">
    <source>
        <dbReference type="ARBA" id="ARBA00022676"/>
    </source>
</evidence>
<keyword evidence="4 6" id="KW-0808">Transferase</keyword>
<sequence>MDDAAPLFSVVIPTRHRDGPLARCLDCLAPGRQNFPKQQYEVIVTDDGSMSTARALLSEAYPWARWVAGPQRGPAANRNNGARQAAGEWLVFTDDDCLPDPGWLAAYRNRIEKGTSQLLEGRTYADRPRRSLAEAAPINDRGGNLWSCNFAIARSLFEAVGGFDERFPYAAMEDSDLRLRLEQAGHRPLFVPEAAVCHPWRTVRGWQSGEQHRHSILIYLSLHPEETARINARYYLYATTRNFWRFTLPGLFAHRGAGFTQALIDHAACLKMAWTLRKLSTPKIPADHHVL</sequence>
<dbReference type="Proteomes" id="UP000017396">
    <property type="component" value="Chromosome"/>
</dbReference>
<keyword evidence="3" id="KW-0328">Glycosyltransferase</keyword>
<reference evidence="6 7" key="1">
    <citation type="journal article" date="2013" name="PLoS ONE">
        <title>Cultivation and Complete Genome Sequencing of Gloeobacter kilaueensis sp. nov., from a Lava Cave in Kilauea Caldera, Hawai'i.</title>
        <authorList>
            <person name="Saw J.H."/>
            <person name="Schatz M."/>
            <person name="Brown M.V."/>
            <person name="Kunkel D.D."/>
            <person name="Foster J.S."/>
            <person name="Shick H."/>
            <person name="Christensen S."/>
            <person name="Hou S."/>
            <person name="Wan X."/>
            <person name="Donachie S.P."/>
        </authorList>
    </citation>
    <scope>NUCLEOTIDE SEQUENCE [LARGE SCALE GENOMIC DNA]</scope>
    <source>
        <strain evidence="7">JS</strain>
    </source>
</reference>
<dbReference type="SUPFAM" id="SSF53448">
    <property type="entry name" value="Nucleotide-diphospho-sugar transferases"/>
    <property type="match status" value="1"/>
</dbReference>
<accession>U5QQ11</accession>
<dbReference type="PANTHER" id="PTHR43179">
    <property type="entry name" value="RHAMNOSYLTRANSFERASE WBBL"/>
    <property type="match status" value="1"/>
</dbReference>
<comment type="similarity">
    <text evidence="2">Belongs to the glycosyltransferase 2 family.</text>
</comment>
<dbReference type="STRING" id="1183438.GKIL_3473"/>
<dbReference type="InterPro" id="IPR029044">
    <property type="entry name" value="Nucleotide-diphossugar_trans"/>
</dbReference>
<dbReference type="eggNOG" id="COG1216">
    <property type="taxonomic scope" value="Bacteria"/>
</dbReference>
<dbReference type="KEGG" id="glj:GKIL_3473"/>
<gene>
    <name evidence="6" type="ORF">GKIL_3473</name>
</gene>
<evidence type="ECO:0000313" key="7">
    <source>
        <dbReference type="Proteomes" id="UP000017396"/>
    </source>
</evidence>
<protein>
    <submittedName>
        <fullName evidence="6">Glycosyl transferase family 2</fullName>
    </submittedName>
</protein>
<dbReference type="EMBL" id="CP003587">
    <property type="protein sequence ID" value="AGY59719.1"/>
    <property type="molecule type" value="Genomic_DNA"/>
</dbReference>
<evidence type="ECO:0000256" key="2">
    <source>
        <dbReference type="ARBA" id="ARBA00006739"/>
    </source>
</evidence>
<proteinExistence type="inferred from homology"/>
<keyword evidence="7" id="KW-1185">Reference proteome</keyword>
<name>U5QQ11_GLOK1</name>
<feature type="domain" description="Glycosyltransferase 2-like" evidence="5">
    <location>
        <begin position="9"/>
        <end position="116"/>
    </location>
</feature>
<dbReference type="OrthoDB" id="153025at2"/>
<dbReference type="PANTHER" id="PTHR43179:SF12">
    <property type="entry name" value="GALACTOFURANOSYLTRANSFERASE GLFT2"/>
    <property type="match status" value="1"/>
</dbReference>
<dbReference type="Pfam" id="PF00535">
    <property type="entry name" value="Glycos_transf_2"/>
    <property type="match status" value="1"/>
</dbReference>
<evidence type="ECO:0000259" key="5">
    <source>
        <dbReference type="Pfam" id="PF00535"/>
    </source>
</evidence>
<comment type="pathway">
    <text evidence="1">Cell wall biogenesis; cell wall polysaccharide biosynthesis.</text>
</comment>
<dbReference type="PATRIC" id="fig|1183438.3.peg.3412"/>
<organism evidence="6 7">
    <name type="scientific">Gloeobacter kilaueensis (strain ATCC BAA-2537 / CCAP 1431/1 / ULC 316 / JS1)</name>
    <dbReference type="NCBI Taxonomy" id="1183438"/>
    <lineage>
        <taxon>Bacteria</taxon>
        <taxon>Bacillati</taxon>
        <taxon>Cyanobacteriota</taxon>
        <taxon>Cyanophyceae</taxon>
        <taxon>Gloeobacterales</taxon>
        <taxon>Gloeobacteraceae</taxon>
        <taxon>Gloeobacter</taxon>
    </lineage>
</organism>
<dbReference type="AlphaFoldDB" id="U5QQ11"/>
<dbReference type="HOGENOM" id="CLU_025996_19_6_3"/>
<evidence type="ECO:0000256" key="4">
    <source>
        <dbReference type="ARBA" id="ARBA00022679"/>
    </source>
</evidence>